<dbReference type="SMART" id="SM00644">
    <property type="entry name" value="Ami_2"/>
    <property type="match status" value="1"/>
</dbReference>
<feature type="domain" description="N-acetylmuramoyl-L-alanine amidase" evidence="5">
    <location>
        <begin position="23"/>
        <end position="169"/>
    </location>
</feature>
<dbReference type="AlphaFoldDB" id="A0A068TKI7"/>
<dbReference type="Pfam" id="PF01510">
    <property type="entry name" value="Amidase_2"/>
    <property type="match status" value="1"/>
</dbReference>
<dbReference type="CDD" id="cd06583">
    <property type="entry name" value="PGRP"/>
    <property type="match status" value="1"/>
</dbReference>
<evidence type="ECO:0000256" key="1">
    <source>
        <dbReference type="ARBA" id="ARBA00001561"/>
    </source>
</evidence>
<dbReference type="SUPFAM" id="SSF55846">
    <property type="entry name" value="N-acetylmuramoyl-L-alanine amidase-like"/>
    <property type="match status" value="1"/>
</dbReference>
<dbReference type="GO" id="GO:0008745">
    <property type="term" value="F:N-acetylmuramoyl-L-alanine amidase activity"/>
    <property type="evidence" value="ECO:0007669"/>
    <property type="project" value="UniProtKB-EC"/>
</dbReference>
<gene>
    <name evidence="6" type="primary">nf3</name>
</gene>
<dbReference type="GO" id="GO:0071555">
    <property type="term" value="P:cell wall organization"/>
    <property type="evidence" value="ECO:0007669"/>
    <property type="project" value="UniProtKB-KW"/>
</dbReference>
<dbReference type="GO" id="GO:0009254">
    <property type="term" value="P:peptidoglycan turnover"/>
    <property type="evidence" value="ECO:0007669"/>
    <property type="project" value="TreeGrafter"/>
</dbReference>
<evidence type="ECO:0000256" key="3">
    <source>
        <dbReference type="ARBA" id="ARBA00022801"/>
    </source>
</evidence>
<organism evidence="6">
    <name type="scientific">Streptococcus pneumoniae</name>
    <dbReference type="NCBI Taxonomy" id="1313"/>
    <lineage>
        <taxon>Bacteria</taxon>
        <taxon>Bacillati</taxon>
        <taxon>Bacillota</taxon>
        <taxon>Bacilli</taxon>
        <taxon>Lactobacillales</taxon>
        <taxon>Streptococcaceae</taxon>
        <taxon>Streptococcus</taxon>
    </lineage>
</organism>
<dbReference type="InterPro" id="IPR036505">
    <property type="entry name" value="Amidase/PGRP_sf"/>
</dbReference>
<dbReference type="PANTHER" id="PTHR30417:SF1">
    <property type="entry name" value="N-ACETYLMURAMOYL-L-ALANINE AMIDASE AMID"/>
    <property type="match status" value="1"/>
</dbReference>
<proteinExistence type="predicted"/>
<dbReference type="GO" id="GO:0009253">
    <property type="term" value="P:peptidoglycan catabolic process"/>
    <property type="evidence" value="ECO:0007669"/>
    <property type="project" value="InterPro"/>
</dbReference>
<evidence type="ECO:0000256" key="2">
    <source>
        <dbReference type="ARBA" id="ARBA00011901"/>
    </source>
</evidence>
<evidence type="ECO:0000313" key="6">
    <source>
        <dbReference type="EMBL" id="CDO19404.1"/>
    </source>
</evidence>
<dbReference type="EC" id="3.5.1.28" evidence="2"/>
<sequence>MTATIRKVRESNMNLHKLILTENACYKAGRKITVKGIMVHSTGANNPNLKRYVGPDDGLLGKNQYGNHWNTYHPGGREVCVHAFIGKLADGTIATYQTLPWNHRGWHAGGSANNTHIGFEICEDGLSDYAYFKKVYREAVELCAYLCKEYGLTEQNIICHSEGYKQGRGIQPRRCDALVSKARPEHGYLPCRGQGTPGDYR</sequence>
<dbReference type="Gene3D" id="3.40.80.10">
    <property type="entry name" value="Peptidoglycan recognition protein-like"/>
    <property type="match status" value="1"/>
</dbReference>
<comment type="catalytic activity">
    <reaction evidence="1">
        <text>Hydrolyzes the link between N-acetylmuramoyl residues and L-amino acid residues in certain cell-wall glycopeptides.</text>
        <dbReference type="EC" id="3.5.1.28"/>
    </reaction>
</comment>
<dbReference type="InterPro" id="IPR002502">
    <property type="entry name" value="Amidase_domain"/>
</dbReference>
<protein>
    <recommendedName>
        <fullName evidence="2">N-acetylmuramoyl-L-alanine amidase</fullName>
        <ecNumber evidence="2">3.5.1.28</ecNumber>
    </recommendedName>
</protein>
<keyword evidence="3" id="KW-0378">Hydrolase</keyword>
<accession>A0A068TKI7</accession>
<keyword evidence="4" id="KW-0961">Cell wall biogenesis/degradation</keyword>
<dbReference type="EMBL" id="HG965092">
    <property type="protein sequence ID" value="CDO19404.1"/>
    <property type="molecule type" value="Genomic_DNA"/>
</dbReference>
<evidence type="ECO:0000259" key="5">
    <source>
        <dbReference type="SMART" id="SM00644"/>
    </source>
</evidence>
<evidence type="ECO:0000256" key="4">
    <source>
        <dbReference type="ARBA" id="ARBA00023316"/>
    </source>
</evidence>
<name>A0A068TKI7_STREE</name>
<reference evidence="6" key="1">
    <citation type="journal article" date="2014" name="Antimicrob. Agents Chemother.">
        <title>Tn5253 Family Integrative and Conjugative Elements Carrying mef(I) and catQ Determinants in Streptococcus pneumoniae and Streptococcus pyogenes.</title>
        <authorList>
            <person name="Mingoia M."/>
            <person name="Morici E."/>
            <person name="Morroni G."/>
            <person name="Giovanetti E."/>
            <person name="Del Grosso M."/>
            <person name="Pantosti A."/>
            <person name="Varaldo P.E."/>
        </authorList>
    </citation>
    <scope>NUCLEOTIDE SEQUENCE</scope>
    <source>
        <strain evidence="6">Spn529</strain>
    </source>
</reference>
<dbReference type="PANTHER" id="PTHR30417">
    <property type="entry name" value="N-ACETYLMURAMOYL-L-ALANINE AMIDASE AMID"/>
    <property type="match status" value="1"/>
</dbReference>
<dbReference type="InterPro" id="IPR051206">
    <property type="entry name" value="NAMLAA_amidase_2"/>
</dbReference>